<name>A0A174DWB4_9FIRM</name>
<gene>
    <name evidence="1" type="ORF">ERS852456_02112</name>
</gene>
<reference evidence="1 2" key="1">
    <citation type="submission" date="2015-09" db="EMBL/GenBank/DDBJ databases">
        <authorList>
            <consortium name="Pathogen Informatics"/>
        </authorList>
    </citation>
    <scope>NUCLEOTIDE SEQUENCE [LARGE SCALE GENOMIC DNA]</scope>
    <source>
        <strain evidence="1 2">2789STDY5834841</strain>
    </source>
</reference>
<accession>A0A174DWB4</accession>
<dbReference type="AlphaFoldDB" id="A0A174DWB4"/>
<dbReference type="Proteomes" id="UP000095787">
    <property type="component" value="Unassembled WGS sequence"/>
</dbReference>
<dbReference type="RefSeq" id="WP_242854689.1">
    <property type="nucleotide sequence ID" value="NZ_CATZLF010000039.1"/>
</dbReference>
<dbReference type="SUPFAM" id="SSF143011">
    <property type="entry name" value="RelE-like"/>
    <property type="match status" value="1"/>
</dbReference>
<sequence>MTKEAIKQYDKLEGSVRKQVLSGIWKVSQSPLPAPEGFGKPLGNKGGENLTGFFKIKYRGIGIRVVYTLVKEKKIMNIVVISERNAAACYKQAAALYHKYGDELFQKGIEE</sequence>
<evidence type="ECO:0000313" key="2">
    <source>
        <dbReference type="Proteomes" id="UP000095787"/>
    </source>
</evidence>
<protein>
    <recommendedName>
        <fullName evidence="3">Type II toxin-antitoxin system RelE/ParE family toxin</fullName>
    </recommendedName>
</protein>
<evidence type="ECO:0000313" key="1">
    <source>
        <dbReference type="EMBL" id="CUO28170.1"/>
    </source>
</evidence>
<proteinExistence type="predicted"/>
<organism evidence="1 2">
    <name type="scientific">[Ruminococcus] torques</name>
    <dbReference type="NCBI Taxonomy" id="33039"/>
    <lineage>
        <taxon>Bacteria</taxon>
        <taxon>Bacillati</taxon>
        <taxon>Bacillota</taxon>
        <taxon>Clostridia</taxon>
        <taxon>Lachnospirales</taxon>
        <taxon>Lachnospiraceae</taxon>
        <taxon>Mediterraneibacter</taxon>
    </lineage>
</organism>
<dbReference type="InterPro" id="IPR035093">
    <property type="entry name" value="RelE/ParE_toxin_dom_sf"/>
</dbReference>
<evidence type="ECO:0008006" key="3">
    <source>
        <dbReference type="Google" id="ProtNLM"/>
    </source>
</evidence>
<dbReference type="Gene3D" id="3.30.2310.20">
    <property type="entry name" value="RelE-like"/>
    <property type="match status" value="1"/>
</dbReference>
<dbReference type="EMBL" id="CYZO01000029">
    <property type="protein sequence ID" value="CUO28170.1"/>
    <property type="molecule type" value="Genomic_DNA"/>
</dbReference>